<proteinExistence type="predicted"/>
<reference evidence="1 2" key="1">
    <citation type="journal article" date="2015" name="Microbiome">
        <title>Genomic resolution of linkages in carbon, nitrogen, and sulfur cycling among widespread estuary sediment bacteria.</title>
        <authorList>
            <person name="Baker B.J."/>
            <person name="Lazar C.S."/>
            <person name="Teske A.P."/>
            <person name="Dick G.J."/>
        </authorList>
    </citation>
    <scope>NUCLEOTIDE SEQUENCE [LARGE SCALE GENOMIC DNA]</scope>
    <source>
        <strain evidence="1">DG_26</strain>
    </source>
</reference>
<organism evidence="1 2">
    <name type="scientific">candidate division TA06 bacterium DG_26</name>
    <dbReference type="NCBI Taxonomy" id="1703771"/>
    <lineage>
        <taxon>Bacteria</taxon>
        <taxon>Bacteria division TA06</taxon>
    </lineage>
</organism>
<evidence type="ECO:0008006" key="3">
    <source>
        <dbReference type="Google" id="ProtNLM"/>
    </source>
</evidence>
<comment type="caution">
    <text evidence="1">The sequence shown here is derived from an EMBL/GenBank/DDBJ whole genome shotgun (WGS) entry which is preliminary data.</text>
</comment>
<evidence type="ECO:0000313" key="1">
    <source>
        <dbReference type="EMBL" id="KPJ50847.1"/>
    </source>
</evidence>
<dbReference type="EMBL" id="LIZT01000011">
    <property type="protein sequence ID" value="KPJ50847.1"/>
    <property type="molecule type" value="Genomic_DNA"/>
</dbReference>
<sequence length="103" mass="11262">MAIAIALVLTLSSAQPFSTEQSQDRWLAQDKLLHVVLSGALMSAFYHFHQHECDASRASSQILAAQITISIGIAKETKDARFSYRDLIADMVGIGVGVLLFVR</sequence>
<protein>
    <recommendedName>
        <fullName evidence="3">VanZ-like domain-containing protein</fullName>
    </recommendedName>
</protein>
<gene>
    <name evidence="1" type="ORF">AMJ40_01680</name>
</gene>
<accession>A0A0S7WLC3</accession>
<dbReference type="Proteomes" id="UP000051124">
    <property type="component" value="Unassembled WGS sequence"/>
</dbReference>
<dbReference type="AlphaFoldDB" id="A0A0S7WLC3"/>
<evidence type="ECO:0000313" key="2">
    <source>
        <dbReference type="Proteomes" id="UP000051124"/>
    </source>
</evidence>
<name>A0A0S7WLC3_UNCT6</name>